<dbReference type="Pfam" id="PF01171">
    <property type="entry name" value="ATP_bind_3"/>
    <property type="match status" value="1"/>
</dbReference>
<evidence type="ECO:0000256" key="6">
    <source>
        <dbReference type="ARBA" id="ARBA00022840"/>
    </source>
</evidence>
<dbReference type="InterPro" id="IPR014729">
    <property type="entry name" value="Rossmann-like_a/b/a_fold"/>
</dbReference>
<dbReference type="NCBIfam" id="TIGR02432">
    <property type="entry name" value="lysidine_TilS_N"/>
    <property type="match status" value="1"/>
</dbReference>
<dbReference type="Proteomes" id="UP000446768">
    <property type="component" value="Unassembled WGS sequence"/>
</dbReference>
<dbReference type="Pfam" id="PF09179">
    <property type="entry name" value="TilS"/>
    <property type="match status" value="1"/>
</dbReference>
<dbReference type="PANTHER" id="PTHR43033:SF1">
    <property type="entry name" value="TRNA(ILE)-LYSIDINE SYNTHASE-RELATED"/>
    <property type="match status" value="1"/>
</dbReference>
<gene>
    <name evidence="8 10" type="primary">tilS</name>
    <name evidence="10" type="ORF">GJ700_19025</name>
</gene>
<dbReference type="SUPFAM" id="SSF82829">
    <property type="entry name" value="MesJ substrate recognition domain-like"/>
    <property type="match status" value="1"/>
</dbReference>
<proteinExistence type="inferred from homology"/>
<dbReference type="InterPro" id="IPR012796">
    <property type="entry name" value="Lysidine-tRNA-synth_C"/>
</dbReference>
<keyword evidence="6 8" id="KW-0067">ATP-binding</keyword>
<dbReference type="EMBL" id="WKJJ01000012">
    <property type="protein sequence ID" value="MRV73808.1"/>
    <property type="molecule type" value="Genomic_DNA"/>
</dbReference>
<keyword evidence="4 8" id="KW-0819">tRNA processing</keyword>
<evidence type="ECO:0000256" key="7">
    <source>
        <dbReference type="ARBA" id="ARBA00048539"/>
    </source>
</evidence>
<dbReference type="CDD" id="cd01992">
    <property type="entry name" value="TilS_N"/>
    <property type="match status" value="1"/>
</dbReference>
<dbReference type="InterPro" id="IPR011063">
    <property type="entry name" value="TilS/TtcA_N"/>
</dbReference>
<dbReference type="InterPro" id="IPR012795">
    <property type="entry name" value="tRNA_Ile_lys_synt_N"/>
</dbReference>
<comment type="subcellular location">
    <subcellularLocation>
        <location evidence="1 8">Cytoplasm</location>
    </subcellularLocation>
</comment>
<dbReference type="RefSeq" id="WP_154376770.1">
    <property type="nucleotide sequence ID" value="NZ_WKJJ01000012.1"/>
</dbReference>
<comment type="caution">
    <text evidence="10">The sequence shown here is derived from an EMBL/GenBank/DDBJ whole genome shotgun (WGS) entry which is preliminary data.</text>
</comment>
<dbReference type="Gene3D" id="1.20.59.20">
    <property type="match status" value="1"/>
</dbReference>
<dbReference type="Pfam" id="PF11734">
    <property type="entry name" value="TilS_C"/>
    <property type="match status" value="1"/>
</dbReference>
<organism evidence="10 11">
    <name type="scientific">Pseudoduganella rivuli</name>
    <dbReference type="NCBI Taxonomy" id="2666085"/>
    <lineage>
        <taxon>Bacteria</taxon>
        <taxon>Pseudomonadati</taxon>
        <taxon>Pseudomonadota</taxon>
        <taxon>Betaproteobacteria</taxon>
        <taxon>Burkholderiales</taxon>
        <taxon>Oxalobacteraceae</taxon>
        <taxon>Telluria group</taxon>
        <taxon>Pseudoduganella</taxon>
    </lineage>
</organism>
<protein>
    <recommendedName>
        <fullName evidence="8">tRNA(Ile)-lysidine synthase</fullName>
        <ecNumber evidence="8">6.3.4.19</ecNumber>
    </recommendedName>
    <alternativeName>
        <fullName evidence="8">tRNA(Ile)-2-lysyl-cytidine synthase</fullName>
    </alternativeName>
    <alternativeName>
        <fullName evidence="8">tRNA(Ile)-lysidine synthetase</fullName>
    </alternativeName>
</protein>
<dbReference type="NCBIfam" id="TIGR02433">
    <property type="entry name" value="lysidine_TilS_C"/>
    <property type="match status" value="1"/>
</dbReference>
<keyword evidence="2 8" id="KW-0963">Cytoplasm</keyword>
<evidence type="ECO:0000313" key="10">
    <source>
        <dbReference type="EMBL" id="MRV73808.1"/>
    </source>
</evidence>
<dbReference type="InterPro" id="IPR015262">
    <property type="entry name" value="tRNA_Ile_lys_synt_subst-bd"/>
</dbReference>
<dbReference type="SMART" id="SM00977">
    <property type="entry name" value="TilS_C"/>
    <property type="match status" value="1"/>
</dbReference>
<dbReference type="SUPFAM" id="SSF52402">
    <property type="entry name" value="Adenine nucleotide alpha hydrolases-like"/>
    <property type="match status" value="1"/>
</dbReference>
<comment type="similarity">
    <text evidence="8">Belongs to the tRNA(Ile)-lysidine synthase family.</text>
</comment>
<feature type="domain" description="Lysidine-tRNA(Ile) synthetase C-terminal" evidence="9">
    <location>
        <begin position="385"/>
        <end position="458"/>
    </location>
</feature>
<evidence type="ECO:0000256" key="3">
    <source>
        <dbReference type="ARBA" id="ARBA00022598"/>
    </source>
</evidence>
<evidence type="ECO:0000256" key="8">
    <source>
        <dbReference type="HAMAP-Rule" id="MF_01161"/>
    </source>
</evidence>
<comment type="catalytic activity">
    <reaction evidence="7 8">
        <text>cytidine(34) in tRNA(Ile2) + L-lysine + ATP = lysidine(34) in tRNA(Ile2) + AMP + diphosphate + H(+)</text>
        <dbReference type="Rhea" id="RHEA:43744"/>
        <dbReference type="Rhea" id="RHEA-COMP:10625"/>
        <dbReference type="Rhea" id="RHEA-COMP:10670"/>
        <dbReference type="ChEBI" id="CHEBI:15378"/>
        <dbReference type="ChEBI" id="CHEBI:30616"/>
        <dbReference type="ChEBI" id="CHEBI:32551"/>
        <dbReference type="ChEBI" id="CHEBI:33019"/>
        <dbReference type="ChEBI" id="CHEBI:82748"/>
        <dbReference type="ChEBI" id="CHEBI:83665"/>
        <dbReference type="ChEBI" id="CHEBI:456215"/>
        <dbReference type="EC" id="6.3.4.19"/>
    </reaction>
</comment>
<reference evidence="10 11" key="1">
    <citation type="submission" date="2019-11" db="EMBL/GenBank/DDBJ databases">
        <title>Novel species isolated from a subtropical stream in China.</title>
        <authorList>
            <person name="Lu H."/>
        </authorList>
    </citation>
    <scope>NUCLEOTIDE SEQUENCE [LARGE SCALE GENOMIC DNA]</scope>
    <source>
        <strain evidence="10 11">FT92W</strain>
    </source>
</reference>
<dbReference type="GO" id="GO:0032267">
    <property type="term" value="F:tRNA(Ile)-lysidine synthase activity"/>
    <property type="evidence" value="ECO:0007669"/>
    <property type="project" value="UniProtKB-EC"/>
</dbReference>
<evidence type="ECO:0000259" key="9">
    <source>
        <dbReference type="SMART" id="SM00977"/>
    </source>
</evidence>
<accession>A0A7X2IQP7</accession>
<keyword evidence="3 8" id="KW-0436">Ligase</keyword>
<feature type="binding site" evidence="8">
    <location>
        <begin position="29"/>
        <end position="34"/>
    </location>
    <ligand>
        <name>ATP</name>
        <dbReference type="ChEBI" id="CHEBI:30616"/>
    </ligand>
</feature>
<dbReference type="EC" id="6.3.4.19" evidence="8"/>
<dbReference type="GO" id="GO:0005524">
    <property type="term" value="F:ATP binding"/>
    <property type="evidence" value="ECO:0007669"/>
    <property type="project" value="UniProtKB-UniRule"/>
</dbReference>
<dbReference type="Gene3D" id="3.40.50.620">
    <property type="entry name" value="HUPs"/>
    <property type="match status" value="1"/>
</dbReference>
<dbReference type="SUPFAM" id="SSF56037">
    <property type="entry name" value="PheT/TilS domain"/>
    <property type="match status" value="1"/>
</dbReference>
<dbReference type="PANTHER" id="PTHR43033">
    <property type="entry name" value="TRNA(ILE)-LYSIDINE SYNTHASE-RELATED"/>
    <property type="match status" value="1"/>
</dbReference>
<keyword evidence="5 8" id="KW-0547">Nucleotide-binding</keyword>
<evidence type="ECO:0000256" key="5">
    <source>
        <dbReference type="ARBA" id="ARBA00022741"/>
    </source>
</evidence>
<sequence>MKKSPELDQLFAASLPALPHNRKIAIAYSGGLDSSVLLHLAHAWVKESNAQLHAFHVHHGLSPNADAWLAHCEQQCAALNVTFGARRIVLQGIKQSGVEAAARKQRYAALGDLCREHGVNLLLTAHHLDDQAETVLLQLLRGSGTAGLSGMDSSNSAADLLQNDGLLLARPLLAASRRQLEAFQQAHAVSHIEDESNADPRYARNALRNLVMPALAQHFPGFQERFARSAQHAQSAQRLLDELADQDLAAALEADSLSVAYLHTLSQDRSCNLLRRWFHQRGLSMPSTAWLHEMLEQLLSARDDANLCVTHPECEVRRHRGRLLLAPRLPELAGMREDKFDDAPEQAFRWQGEAQIAFPDYGGVLHIDETGQGGLDAAWLQGQKLSIGFRSGGETLKPAHNRPTRALKRHYQALGIPAWERERLPVVKTAGEVLYAAGIGMDCHHLVADGGKRVVFRWEAK</sequence>
<evidence type="ECO:0000256" key="1">
    <source>
        <dbReference type="ARBA" id="ARBA00004496"/>
    </source>
</evidence>
<dbReference type="GO" id="GO:0006400">
    <property type="term" value="P:tRNA modification"/>
    <property type="evidence" value="ECO:0007669"/>
    <property type="project" value="UniProtKB-UniRule"/>
</dbReference>
<evidence type="ECO:0000256" key="4">
    <source>
        <dbReference type="ARBA" id="ARBA00022694"/>
    </source>
</evidence>
<dbReference type="HAMAP" id="MF_01161">
    <property type="entry name" value="tRNA_Ile_lys_synt"/>
    <property type="match status" value="1"/>
</dbReference>
<keyword evidence="11" id="KW-1185">Reference proteome</keyword>
<comment type="function">
    <text evidence="8">Ligates lysine onto the cytidine present at position 34 of the AUA codon-specific tRNA(Ile) that contains the anticodon CAU, in an ATP-dependent manner. Cytidine is converted to lysidine, thus changing the amino acid specificity of the tRNA from methionine to isoleucine.</text>
</comment>
<comment type="domain">
    <text evidence="8">The N-terminal region contains the highly conserved SGGXDS motif, predicted to be a P-loop motif involved in ATP binding.</text>
</comment>
<name>A0A7X2IQP7_9BURK</name>
<dbReference type="InterPro" id="IPR012094">
    <property type="entry name" value="tRNA_Ile_lys_synt"/>
</dbReference>
<evidence type="ECO:0000313" key="11">
    <source>
        <dbReference type="Proteomes" id="UP000446768"/>
    </source>
</evidence>
<evidence type="ECO:0000256" key="2">
    <source>
        <dbReference type="ARBA" id="ARBA00022490"/>
    </source>
</evidence>
<dbReference type="AlphaFoldDB" id="A0A7X2IQP7"/>
<dbReference type="GO" id="GO:0005737">
    <property type="term" value="C:cytoplasm"/>
    <property type="evidence" value="ECO:0007669"/>
    <property type="project" value="UniProtKB-SubCell"/>
</dbReference>